<evidence type="ECO:0000313" key="2">
    <source>
        <dbReference type="Proteomes" id="UP000828390"/>
    </source>
</evidence>
<keyword evidence="2" id="KW-1185">Reference proteome</keyword>
<reference evidence="1" key="2">
    <citation type="submission" date="2020-11" db="EMBL/GenBank/DDBJ databases">
        <authorList>
            <person name="McCartney M.A."/>
            <person name="Auch B."/>
            <person name="Kono T."/>
            <person name="Mallez S."/>
            <person name="Becker A."/>
            <person name="Gohl D.M."/>
            <person name="Silverstein K.A.T."/>
            <person name="Koren S."/>
            <person name="Bechman K.B."/>
            <person name="Herman A."/>
            <person name="Abrahante J.E."/>
            <person name="Garbe J."/>
        </authorList>
    </citation>
    <scope>NUCLEOTIDE SEQUENCE</scope>
    <source>
        <strain evidence="1">Duluth1</strain>
        <tissue evidence="1">Whole animal</tissue>
    </source>
</reference>
<dbReference type="EMBL" id="JAIWYP010000005">
    <property type="protein sequence ID" value="KAH3818111.1"/>
    <property type="molecule type" value="Genomic_DNA"/>
</dbReference>
<sequence length="51" mass="5880">MGDECPCWGLQHVNWSRLVDWKGSVDCQCFADCFVDWASFSTLKPLKKLNN</sequence>
<accession>A0A9D4GMG9</accession>
<dbReference type="AlphaFoldDB" id="A0A9D4GMG9"/>
<evidence type="ECO:0000313" key="1">
    <source>
        <dbReference type="EMBL" id="KAH3818111.1"/>
    </source>
</evidence>
<gene>
    <name evidence="1" type="ORF">DPMN_119707</name>
</gene>
<comment type="caution">
    <text evidence="1">The sequence shown here is derived from an EMBL/GenBank/DDBJ whole genome shotgun (WGS) entry which is preliminary data.</text>
</comment>
<organism evidence="1 2">
    <name type="scientific">Dreissena polymorpha</name>
    <name type="common">Zebra mussel</name>
    <name type="synonym">Mytilus polymorpha</name>
    <dbReference type="NCBI Taxonomy" id="45954"/>
    <lineage>
        <taxon>Eukaryota</taxon>
        <taxon>Metazoa</taxon>
        <taxon>Spiralia</taxon>
        <taxon>Lophotrochozoa</taxon>
        <taxon>Mollusca</taxon>
        <taxon>Bivalvia</taxon>
        <taxon>Autobranchia</taxon>
        <taxon>Heteroconchia</taxon>
        <taxon>Euheterodonta</taxon>
        <taxon>Imparidentia</taxon>
        <taxon>Neoheterodontei</taxon>
        <taxon>Myida</taxon>
        <taxon>Dreissenoidea</taxon>
        <taxon>Dreissenidae</taxon>
        <taxon>Dreissena</taxon>
    </lineage>
</organism>
<dbReference type="Proteomes" id="UP000828390">
    <property type="component" value="Unassembled WGS sequence"/>
</dbReference>
<reference evidence="1" key="1">
    <citation type="journal article" date="2019" name="bioRxiv">
        <title>The Genome of the Zebra Mussel, Dreissena polymorpha: A Resource for Invasive Species Research.</title>
        <authorList>
            <person name="McCartney M.A."/>
            <person name="Auch B."/>
            <person name="Kono T."/>
            <person name="Mallez S."/>
            <person name="Zhang Y."/>
            <person name="Obille A."/>
            <person name="Becker A."/>
            <person name="Abrahante J.E."/>
            <person name="Garbe J."/>
            <person name="Badalamenti J.P."/>
            <person name="Herman A."/>
            <person name="Mangelson H."/>
            <person name="Liachko I."/>
            <person name="Sullivan S."/>
            <person name="Sone E.D."/>
            <person name="Koren S."/>
            <person name="Silverstein K.A.T."/>
            <person name="Beckman K.B."/>
            <person name="Gohl D.M."/>
        </authorList>
    </citation>
    <scope>NUCLEOTIDE SEQUENCE</scope>
    <source>
        <strain evidence="1">Duluth1</strain>
        <tissue evidence="1">Whole animal</tissue>
    </source>
</reference>
<protein>
    <submittedName>
        <fullName evidence="1">Uncharacterized protein</fullName>
    </submittedName>
</protein>
<proteinExistence type="predicted"/>
<name>A0A9D4GMG9_DREPO</name>